<dbReference type="OrthoDB" id="8194752at2759"/>
<protein>
    <recommendedName>
        <fullName evidence="4">HTH CENPB-type domain-containing protein</fullName>
    </recommendedName>
</protein>
<dbReference type="Gene3D" id="3.30.420.10">
    <property type="entry name" value="Ribonuclease H-like superfamily/Ribonuclease H"/>
    <property type="match status" value="1"/>
</dbReference>
<evidence type="ECO:0000256" key="2">
    <source>
        <dbReference type="ARBA" id="ARBA00023125"/>
    </source>
</evidence>
<dbReference type="Pfam" id="PF03221">
    <property type="entry name" value="HTH_Tnp_Tc5"/>
    <property type="match status" value="1"/>
</dbReference>
<keyword evidence="6" id="KW-1185">Reference proteome</keyword>
<dbReference type="PROSITE" id="PS51253">
    <property type="entry name" value="HTH_CENPB"/>
    <property type="match status" value="1"/>
</dbReference>
<gene>
    <name evidence="5" type="ORF">Cfor_00232</name>
</gene>
<comment type="subcellular location">
    <subcellularLocation>
        <location evidence="1">Nucleus</location>
    </subcellularLocation>
</comment>
<dbReference type="Proteomes" id="UP000502823">
    <property type="component" value="Unassembled WGS sequence"/>
</dbReference>
<evidence type="ECO:0000256" key="1">
    <source>
        <dbReference type="ARBA" id="ARBA00004123"/>
    </source>
</evidence>
<accession>A0A6L2PBJ2</accession>
<organism evidence="5 6">
    <name type="scientific">Coptotermes formosanus</name>
    <name type="common">Formosan subterranean termite</name>
    <dbReference type="NCBI Taxonomy" id="36987"/>
    <lineage>
        <taxon>Eukaryota</taxon>
        <taxon>Metazoa</taxon>
        <taxon>Ecdysozoa</taxon>
        <taxon>Arthropoda</taxon>
        <taxon>Hexapoda</taxon>
        <taxon>Insecta</taxon>
        <taxon>Pterygota</taxon>
        <taxon>Neoptera</taxon>
        <taxon>Polyneoptera</taxon>
        <taxon>Dictyoptera</taxon>
        <taxon>Blattodea</taxon>
        <taxon>Blattoidea</taxon>
        <taxon>Termitoidae</taxon>
        <taxon>Rhinotermitidae</taxon>
        <taxon>Coptotermes</taxon>
    </lineage>
</organism>
<dbReference type="GO" id="GO:0005634">
    <property type="term" value="C:nucleus"/>
    <property type="evidence" value="ECO:0007669"/>
    <property type="project" value="UniProtKB-SubCell"/>
</dbReference>
<dbReference type="Pfam" id="PF03184">
    <property type="entry name" value="DDE_1"/>
    <property type="match status" value="1"/>
</dbReference>
<proteinExistence type="predicted"/>
<name>A0A6L2PBJ2_COPFO</name>
<feature type="domain" description="HTH CENPB-type" evidence="4">
    <location>
        <begin position="1"/>
        <end position="68"/>
    </location>
</feature>
<dbReference type="EMBL" id="BLKM01007126">
    <property type="protein sequence ID" value="GFG29801.1"/>
    <property type="molecule type" value="Genomic_DNA"/>
</dbReference>
<evidence type="ECO:0000259" key="4">
    <source>
        <dbReference type="PROSITE" id="PS51253"/>
    </source>
</evidence>
<dbReference type="SMART" id="SM00674">
    <property type="entry name" value="CENPB"/>
    <property type="match status" value="1"/>
</dbReference>
<dbReference type="PANTHER" id="PTHR19303">
    <property type="entry name" value="TRANSPOSON"/>
    <property type="match status" value="1"/>
</dbReference>
<dbReference type="InterPro" id="IPR004875">
    <property type="entry name" value="DDE_SF_endonuclease_dom"/>
</dbReference>
<dbReference type="InterPro" id="IPR050863">
    <property type="entry name" value="CenT-Element_Derived"/>
</dbReference>
<comment type="caution">
    <text evidence="5">The sequence shown here is derived from an EMBL/GenBank/DDBJ whole genome shotgun (WGS) entry which is preliminary data.</text>
</comment>
<reference evidence="6" key="1">
    <citation type="submission" date="2020-01" db="EMBL/GenBank/DDBJ databases">
        <title>Draft genome sequence of the Termite Coptotermes fromosanus.</title>
        <authorList>
            <person name="Itakura S."/>
            <person name="Yosikawa Y."/>
            <person name="Umezawa K."/>
        </authorList>
    </citation>
    <scope>NUCLEOTIDE SEQUENCE [LARGE SCALE GENOMIC DNA]</scope>
</reference>
<evidence type="ECO:0000313" key="5">
    <source>
        <dbReference type="EMBL" id="GFG29801.1"/>
    </source>
</evidence>
<feature type="region of interest" description="Disordered" evidence="3">
    <location>
        <begin position="490"/>
        <end position="512"/>
    </location>
</feature>
<keyword evidence="2" id="KW-0238">DNA-binding</keyword>
<dbReference type="InterPro" id="IPR006600">
    <property type="entry name" value="HTH_CenpB_DNA-bd_dom"/>
</dbReference>
<dbReference type="Gene3D" id="1.10.10.60">
    <property type="entry name" value="Homeodomain-like"/>
    <property type="match status" value="1"/>
</dbReference>
<dbReference type="InterPro" id="IPR009057">
    <property type="entry name" value="Homeodomain-like_sf"/>
</dbReference>
<dbReference type="SUPFAM" id="SSF46689">
    <property type="entry name" value="Homeodomain-like"/>
    <property type="match status" value="1"/>
</dbReference>
<dbReference type="PANTHER" id="PTHR19303:SF26">
    <property type="entry name" value="TIGGER TRANSPOSABLE ELEMENT-DERIVED PROTEIN 1"/>
    <property type="match status" value="1"/>
</dbReference>
<dbReference type="GO" id="GO:0003677">
    <property type="term" value="F:DNA binding"/>
    <property type="evidence" value="ECO:0007669"/>
    <property type="project" value="UniProtKB-KW"/>
</dbReference>
<evidence type="ECO:0000256" key="3">
    <source>
        <dbReference type="SAM" id="MobiDB-lite"/>
    </source>
</evidence>
<dbReference type="InterPro" id="IPR036397">
    <property type="entry name" value="RNaseH_sf"/>
</dbReference>
<sequence>MERMEKMLSVWLEDQNQRQVPVGMRVVQAKARCIYEDLSKGNDNVKPFSASTGWFSRFTKRYNFHNIKMTGEAASPDTVAAEKFVQELQHIIEEGGYSSKQIFNIDETTVFWKKMPSRTYISQEEKSAPGFKASKDRFMLLLGGNAEGDYKLKPMMVYHSANPRALKGCVKHNLPVHFYSNAKGWVTGPLFSDYLTSKLEGELQEYCAKENLAFKILLIVDDAPGHPTTVQGLCEHIKVVFIPPNTSSLIQPMDQGVIATFKAYYLKKTFDMLGKAVDDKNMSVKEFWKNFSIRDAVMLVDEAWASVPHVCMNAVWRSVCPDLVHDFKGFSVDEDVNKTKEEVVQLASKVGFNDVDLCDVGDLLSHNDELSNEDLIELENESREEAGVEGMAEGDVRTLTSKRLSEALRLFDEGLLILEENDPNTERSSKVKRDILASLTCYSEMLKERMKASQTSLDSFFYVSVGPETQPSISSDRSAEQLLCKKEEPFDLPCITSPSPTFSPSDLDDPLY</sequence>
<dbReference type="InParanoid" id="A0A6L2PBJ2"/>
<evidence type="ECO:0000313" key="6">
    <source>
        <dbReference type="Proteomes" id="UP000502823"/>
    </source>
</evidence>
<dbReference type="AlphaFoldDB" id="A0A6L2PBJ2"/>